<evidence type="ECO:0000313" key="4">
    <source>
        <dbReference type="EMBL" id="KAJ4352174.1"/>
    </source>
</evidence>
<dbReference type="AlphaFoldDB" id="A0A9W8XJA0"/>
<protein>
    <recommendedName>
        <fullName evidence="3">Beta-lactamase-related domain-containing protein</fullName>
    </recommendedName>
</protein>
<dbReference type="InterPro" id="IPR012338">
    <property type="entry name" value="Beta-lactam/transpept-like"/>
</dbReference>
<evidence type="ECO:0000259" key="3">
    <source>
        <dbReference type="Pfam" id="PF00144"/>
    </source>
</evidence>
<dbReference type="RefSeq" id="XP_056070530.1">
    <property type="nucleotide sequence ID" value="XM_056216283.1"/>
</dbReference>
<feature type="domain" description="Beta-lactamase-related" evidence="3">
    <location>
        <begin position="7"/>
        <end position="95"/>
    </location>
</feature>
<proteinExistence type="inferred from homology"/>
<evidence type="ECO:0000256" key="2">
    <source>
        <dbReference type="ARBA" id="ARBA00022801"/>
    </source>
</evidence>
<dbReference type="GeneID" id="80911051"/>
<dbReference type="SUPFAM" id="SSF56601">
    <property type="entry name" value="beta-lactamase/transpeptidase-like"/>
    <property type="match status" value="1"/>
</dbReference>
<comment type="caution">
    <text evidence="4">The sequence shown here is derived from an EMBL/GenBank/DDBJ whole genome shotgun (WGS) entry which is preliminary data.</text>
</comment>
<dbReference type="EMBL" id="JAPEUX010000005">
    <property type="protein sequence ID" value="KAJ4352174.1"/>
    <property type="molecule type" value="Genomic_DNA"/>
</dbReference>
<evidence type="ECO:0000256" key="1">
    <source>
        <dbReference type="ARBA" id="ARBA00009009"/>
    </source>
</evidence>
<dbReference type="PANTHER" id="PTHR43283">
    <property type="entry name" value="BETA-LACTAMASE-RELATED"/>
    <property type="match status" value="1"/>
</dbReference>
<keyword evidence="5" id="KW-1185">Reference proteome</keyword>
<dbReference type="Pfam" id="PF00144">
    <property type="entry name" value="Beta-lactamase"/>
    <property type="match status" value="2"/>
</dbReference>
<dbReference type="InterPro" id="IPR050789">
    <property type="entry name" value="Diverse_Enzym_Activities"/>
</dbReference>
<gene>
    <name evidence="4" type="ORF">N0V89_007521</name>
</gene>
<feature type="domain" description="Beta-lactamase-related" evidence="3">
    <location>
        <begin position="154"/>
        <end position="350"/>
    </location>
</feature>
<dbReference type="OrthoDB" id="428260at2759"/>
<evidence type="ECO:0000313" key="5">
    <source>
        <dbReference type="Proteomes" id="UP001140513"/>
    </source>
</evidence>
<name>A0A9W8XJA0_9PLEO</name>
<dbReference type="Gene3D" id="3.40.710.10">
    <property type="entry name" value="DD-peptidase/beta-lactamase superfamily"/>
    <property type="match status" value="1"/>
</dbReference>
<reference evidence="4" key="1">
    <citation type="submission" date="2022-10" db="EMBL/GenBank/DDBJ databases">
        <title>Tapping the CABI collections for fungal endophytes: first genome assemblies for Collariella, Neodidymelliopsis, Ascochyta clinopodiicola, Didymella pomorum, Didymosphaeria variabile, Neocosmospora piperis and Neocucurbitaria cava.</title>
        <authorList>
            <person name="Hill R."/>
        </authorList>
    </citation>
    <scope>NUCLEOTIDE SEQUENCE</scope>
    <source>
        <strain evidence="4">IMI 356815</strain>
    </source>
</reference>
<organism evidence="4 5">
    <name type="scientific">Didymosphaeria variabile</name>
    <dbReference type="NCBI Taxonomy" id="1932322"/>
    <lineage>
        <taxon>Eukaryota</taxon>
        <taxon>Fungi</taxon>
        <taxon>Dikarya</taxon>
        <taxon>Ascomycota</taxon>
        <taxon>Pezizomycotina</taxon>
        <taxon>Dothideomycetes</taxon>
        <taxon>Pleosporomycetidae</taxon>
        <taxon>Pleosporales</taxon>
        <taxon>Massarineae</taxon>
        <taxon>Didymosphaeriaceae</taxon>
        <taxon>Didymosphaeria</taxon>
    </lineage>
</organism>
<dbReference type="Proteomes" id="UP001140513">
    <property type="component" value="Unassembled WGS sequence"/>
</dbReference>
<dbReference type="InterPro" id="IPR001466">
    <property type="entry name" value="Beta-lactam-related"/>
</dbReference>
<sequence length="373" mass="41982">MPEDAAELTSDQVYWIASCTKLVASIAALQCVERGLITLDESLNVHLPELVSQPIIAATGGKEFFELREATNPITLRQLLTHSSGIVYDWLNPTLTMWRSSRGEIAQLPSTGRTEEIMFPRIAEAGGTWNYGKLGLIPNIYRDFFQLTFGIGTNLDWASLLVERLTKTAFEDYVTLNIAQPLGIKSWTWHLPRKPEVAEKLMQMSERRPDGSLAPSKTPIWEEPEAERGGAGIYSTIDDYMRILADTLKESPVTLKEETMDTMFTPQFKEGSKLQKSMWDIACAPCVGRSMDRVSPNQGLGGFLTTHDIDREDYFKPKGTLGWHGMANLSWNANREKGLAYFFATQVIPWGDEKSEALIKEFEAAVWKAYKKD</sequence>
<dbReference type="PANTHER" id="PTHR43283:SF17">
    <property type="entry name" value="(LOVD), PUTATIVE (AFU_ORTHOLOGUE AFUA_5G00920)-RELATED"/>
    <property type="match status" value="1"/>
</dbReference>
<keyword evidence="2" id="KW-0378">Hydrolase</keyword>
<accession>A0A9W8XJA0</accession>
<dbReference type="GO" id="GO:0016787">
    <property type="term" value="F:hydrolase activity"/>
    <property type="evidence" value="ECO:0007669"/>
    <property type="project" value="UniProtKB-KW"/>
</dbReference>
<comment type="similarity">
    <text evidence="1">Belongs to the class-A beta-lactamase family.</text>
</comment>